<feature type="transmembrane region" description="Helical" evidence="1">
    <location>
        <begin position="150"/>
        <end position="172"/>
    </location>
</feature>
<sequence>MVYIDPLYLILLGPPFLLTLWAQLKVRTTFSALSRIPAAVGLTGAEVARLILRRSSIHDAEIEEGAGWLWSHYDLRHKTLGLAPGIYHDRSLTAIGVAAHEAGHAIQHAHGYGLLRIRQDLALGSVVGSNLAMILLGLGLILGAANLVKAGGMVFFLTVSFQVITLPVEFNASKRARLLLTRYGLVSSLELEGIDQVLKAVAWTYVAAALTGIFSAFLASIWPHRGPA</sequence>
<feature type="transmembrane region" description="Helical" evidence="1">
    <location>
        <begin position="121"/>
        <end position="144"/>
    </location>
</feature>
<dbReference type="PANTHER" id="PTHR36434">
    <property type="entry name" value="MEMBRANE PROTEASE YUGP-RELATED"/>
    <property type="match status" value="1"/>
</dbReference>
<dbReference type="Pfam" id="PF04298">
    <property type="entry name" value="Zn_peptidase_2"/>
    <property type="match status" value="1"/>
</dbReference>
<protein>
    <submittedName>
        <fullName evidence="2">Zinc metallopeptidase</fullName>
    </submittedName>
</protein>
<dbReference type="Proteomes" id="UP000769766">
    <property type="component" value="Unassembled WGS sequence"/>
</dbReference>
<reference evidence="2" key="1">
    <citation type="submission" date="2020-07" db="EMBL/GenBank/DDBJ databases">
        <title>Huge and variable diversity of episymbiotic CPR bacteria and DPANN archaea in groundwater ecosystems.</title>
        <authorList>
            <person name="He C.Y."/>
            <person name="Keren R."/>
            <person name="Whittaker M."/>
            <person name="Farag I.F."/>
            <person name="Doudna J."/>
            <person name="Cate J.H.D."/>
            <person name="Banfield J.F."/>
        </authorList>
    </citation>
    <scope>NUCLEOTIDE SEQUENCE</scope>
    <source>
        <strain evidence="2">NC_groundwater_672_Ag_B-0.1um_62_36</strain>
    </source>
</reference>
<dbReference type="PANTHER" id="PTHR36434:SF1">
    <property type="entry name" value="MEMBRANE PROTEASE YUGP-RELATED"/>
    <property type="match status" value="1"/>
</dbReference>
<accession>A0A932CLQ6</accession>
<proteinExistence type="predicted"/>
<dbReference type="AlphaFoldDB" id="A0A932CLQ6"/>
<keyword evidence="1" id="KW-1133">Transmembrane helix</keyword>
<feature type="transmembrane region" description="Helical" evidence="1">
    <location>
        <begin position="6"/>
        <end position="24"/>
    </location>
</feature>
<feature type="transmembrane region" description="Helical" evidence="1">
    <location>
        <begin position="200"/>
        <end position="222"/>
    </location>
</feature>
<keyword evidence="1" id="KW-0472">Membrane</keyword>
<gene>
    <name evidence="2" type="ORF">HYY20_01305</name>
</gene>
<dbReference type="InterPro" id="IPR007395">
    <property type="entry name" value="Zn_peptidase_2"/>
</dbReference>
<keyword evidence="1" id="KW-0812">Transmembrane</keyword>
<organism evidence="2 3">
    <name type="scientific">Tectimicrobiota bacterium</name>
    <dbReference type="NCBI Taxonomy" id="2528274"/>
    <lineage>
        <taxon>Bacteria</taxon>
        <taxon>Pseudomonadati</taxon>
        <taxon>Nitrospinota/Tectimicrobiota group</taxon>
        <taxon>Candidatus Tectimicrobiota</taxon>
    </lineage>
</organism>
<evidence type="ECO:0000256" key="1">
    <source>
        <dbReference type="SAM" id="Phobius"/>
    </source>
</evidence>
<evidence type="ECO:0000313" key="3">
    <source>
        <dbReference type="Proteomes" id="UP000769766"/>
    </source>
</evidence>
<dbReference type="EMBL" id="JACPRF010000037">
    <property type="protein sequence ID" value="MBI2875499.1"/>
    <property type="molecule type" value="Genomic_DNA"/>
</dbReference>
<comment type="caution">
    <text evidence="2">The sequence shown here is derived from an EMBL/GenBank/DDBJ whole genome shotgun (WGS) entry which is preliminary data.</text>
</comment>
<evidence type="ECO:0000313" key="2">
    <source>
        <dbReference type="EMBL" id="MBI2875499.1"/>
    </source>
</evidence>
<name>A0A932CLQ6_UNCTE</name>